<proteinExistence type="predicted"/>
<sequence>MTYDLLLTGGTVLTAEALTGGTVLTTEALTSETAPTDHSLPTGGGEPGGQASLRGGPLAGGRMVDVGVRDGRIAAIGRDLPRDARQTVDVTGRLVTPGLIDSHTHVGPGYWGIDPDPIAWCSGVTTWVDAGSAGAYTLDGLRRVAATATVRVPALLNISAVGLAGRTGESRDLANCDVALAIDTIQAHRELIRGIKVRVDRETVGDNGVEPLRRGLAAAESCGVPVMVHIGAAPPELDEVLDLLRPGDIVTHCASGIAAPLGPAVRAAAGRGVLLDLGHGSGGFAFDVLAAQLDAGLRPHTVSTDLHARSLYGPVFDLPTTMAKLLAAGIPLDEVFAAATRHPARALGLPGGTLAVGAPADLAVFDVREEEFPVADAHRQVRIAPMRLVNTATYVAGRLLTPCLPGPPPPWVPLTDAQRAALADRARHIRDLLATPLVGVDGLAEQFPRTNQPRSS</sequence>
<evidence type="ECO:0000313" key="4">
    <source>
        <dbReference type="Proteomes" id="UP001240150"/>
    </source>
</evidence>
<dbReference type="Proteomes" id="UP001240150">
    <property type="component" value="Chromosome"/>
</dbReference>
<keyword evidence="4" id="KW-1185">Reference proteome</keyword>
<dbReference type="Pfam" id="PF01979">
    <property type="entry name" value="Amidohydro_1"/>
    <property type="match status" value="1"/>
</dbReference>
<dbReference type="SUPFAM" id="SSF51338">
    <property type="entry name" value="Composite domain of metallo-dependent hydrolases"/>
    <property type="match status" value="1"/>
</dbReference>
<dbReference type="SUPFAM" id="SSF51556">
    <property type="entry name" value="Metallo-dependent hydrolases"/>
    <property type="match status" value="1"/>
</dbReference>
<dbReference type="PANTHER" id="PTHR42717:SF1">
    <property type="entry name" value="IMIDAZOLONEPROPIONASE AND RELATED AMIDOHYDROLASES"/>
    <property type="match status" value="1"/>
</dbReference>
<dbReference type="EMBL" id="CP126980">
    <property type="protein sequence ID" value="WIM94728.1"/>
    <property type="molecule type" value="Genomic_DNA"/>
</dbReference>
<dbReference type="InterPro" id="IPR011059">
    <property type="entry name" value="Metal-dep_hydrolase_composite"/>
</dbReference>
<dbReference type="Gene3D" id="2.30.40.10">
    <property type="entry name" value="Urease, subunit C, domain 1"/>
    <property type="match status" value="1"/>
</dbReference>
<evidence type="ECO:0000313" key="3">
    <source>
        <dbReference type="EMBL" id="WIM94728.1"/>
    </source>
</evidence>
<feature type="domain" description="Amidohydrolase-related" evidence="2">
    <location>
        <begin position="293"/>
        <end position="369"/>
    </location>
</feature>
<accession>A0ABY8WCG4</accession>
<dbReference type="RefSeq" id="WP_284915957.1">
    <property type="nucleotide sequence ID" value="NZ_CP126980.1"/>
</dbReference>
<evidence type="ECO:0000256" key="1">
    <source>
        <dbReference type="SAM" id="MobiDB-lite"/>
    </source>
</evidence>
<organism evidence="3 4">
    <name type="scientific">Actinoplanes oblitus</name>
    <dbReference type="NCBI Taxonomy" id="3040509"/>
    <lineage>
        <taxon>Bacteria</taxon>
        <taxon>Bacillati</taxon>
        <taxon>Actinomycetota</taxon>
        <taxon>Actinomycetes</taxon>
        <taxon>Micromonosporales</taxon>
        <taxon>Micromonosporaceae</taxon>
        <taxon>Actinoplanes</taxon>
    </lineage>
</organism>
<protein>
    <submittedName>
        <fullName evidence="3">Amidohydrolase family protein</fullName>
    </submittedName>
</protein>
<dbReference type="InterPro" id="IPR020043">
    <property type="entry name" value="Deacetylase_Atu3266-like"/>
</dbReference>
<dbReference type="PANTHER" id="PTHR42717">
    <property type="entry name" value="DIHYDROOROTASE-RELATED"/>
    <property type="match status" value="1"/>
</dbReference>
<dbReference type="InterPro" id="IPR006680">
    <property type="entry name" value="Amidohydro-rel"/>
</dbReference>
<name>A0ABY8WCG4_9ACTN</name>
<dbReference type="Gene3D" id="3.20.20.140">
    <property type="entry name" value="Metal-dependent hydrolases"/>
    <property type="match status" value="1"/>
</dbReference>
<gene>
    <name evidence="3" type="ORF">ACTOB_006774</name>
</gene>
<feature type="region of interest" description="Disordered" evidence="1">
    <location>
        <begin position="31"/>
        <end position="57"/>
    </location>
</feature>
<reference evidence="3 4" key="1">
    <citation type="submission" date="2023-06" db="EMBL/GenBank/DDBJ databases">
        <authorList>
            <person name="Yushchuk O."/>
            <person name="Binda E."/>
            <person name="Ruckert-Reed C."/>
            <person name="Fedorenko V."/>
            <person name="Kalinowski J."/>
            <person name="Marinelli F."/>
        </authorList>
    </citation>
    <scope>NUCLEOTIDE SEQUENCE [LARGE SCALE GENOMIC DNA]</scope>
    <source>
        <strain evidence="3 4">NRRL 3884</strain>
    </source>
</reference>
<dbReference type="InterPro" id="IPR032466">
    <property type="entry name" value="Metal_Hydrolase"/>
</dbReference>
<evidence type="ECO:0000259" key="2">
    <source>
        <dbReference type="Pfam" id="PF01979"/>
    </source>
</evidence>